<feature type="domain" description="Protein-glutamine gamma-glutamyltransferase-like C-terminal" evidence="3">
    <location>
        <begin position="179"/>
        <end position="239"/>
    </location>
</feature>
<keyword evidence="1" id="KW-0812">Transmembrane</keyword>
<keyword evidence="2" id="KW-0732">Signal</keyword>
<protein>
    <recommendedName>
        <fullName evidence="3">Protein-glutamine gamma-glutamyltransferase-like C-terminal domain-containing protein</fullName>
    </recommendedName>
</protein>
<evidence type="ECO:0000313" key="5">
    <source>
        <dbReference type="Proteomes" id="UP000199705"/>
    </source>
</evidence>
<evidence type="ECO:0000259" key="3">
    <source>
        <dbReference type="Pfam" id="PF13559"/>
    </source>
</evidence>
<proteinExistence type="predicted"/>
<sequence length="254" mass="29371">MPKPILILFILLCFALKPAAAKVGGHAISLKTDTVAKKKPLVLRMDSSKVNVRRFNEDALDKYRADKEYQYNDKSIGNELSFWDRFWMWFWRTLFGSLSISPGFGSFLKYFFLILAVGAIIFFIMKLLGMDMGNLLLGKSRKTPLAYTESAENIHEINFDEEIEKAISNHNYRLAVRLLYLRSLKQLSDNGLIQWLPEKTNSAYVYELNNPSVRQSFVSLTRQFEYVWYGGFNIDGAAFGNINQLFQNFKKQLL</sequence>
<evidence type="ECO:0000256" key="1">
    <source>
        <dbReference type="SAM" id="Phobius"/>
    </source>
</evidence>
<evidence type="ECO:0000256" key="2">
    <source>
        <dbReference type="SAM" id="SignalP"/>
    </source>
</evidence>
<feature type="signal peptide" evidence="2">
    <location>
        <begin position="1"/>
        <end position="21"/>
    </location>
</feature>
<feature type="chain" id="PRO_5011764180" description="Protein-glutamine gamma-glutamyltransferase-like C-terminal domain-containing protein" evidence="2">
    <location>
        <begin position="22"/>
        <end position="254"/>
    </location>
</feature>
<accession>A0A1G7XWW4</accession>
<dbReference type="RefSeq" id="WP_091167395.1">
    <property type="nucleotide sequence ID" value="NZ_FNCG01000005.1"/>
</dbReference>
<feature type="transmembrane region" description="Helical" evidence="1">
    <location>
        <begin position="107"/>
        <end position="129"/>
    </location>
</feature>
<dbReference type="EMBL" id="FNCG01000005">
    <property type="protein sequence ID" value="SDG88712.1"/>
    <property type="molecule type" value="Genomic_DNA"/>
</dbReference>
<gene>
    <name evidence="4" type="ORF">SAMN05192573_105201</name>
</gene>
<evidence type="ECO:0000313" key="4">
    <source>
        <dbReference type="EMBL" id="SDG88712.1"/>
    </source>
</evidence>
<dbReference type="Pfam" id="PF13559">
    <property type="entry name" value="DUF4129"/>
    <property type="match status" value="1"/>
</dbReference>
<reference evidence="5" key="1">
    <citation type="submission" date="2016-10" db="EMBL/GenBank/DDBJ databases">
        <authorList>
            <person name="Varghese N."/>
            <person name="Submissions S."/>
        </authorList>
    </citation>
    <scope>NUCLEOTIDE SEQUENCE [LARGE SCALE GENOMIC DNA]</scope>
    <source>
        <strain evidence="5">Gh-67</strain>
    </source>
</reference>
<keyword evidence="1" id="KW-1133">Transmembrane helix</keyword>
<dbReference type="Proteomes" id="UP000199705">
    <property type="component" value="Unassembled WGS sequence"/>
</dbReference>
<dbReference type="InterPro" id="IPR025403">
    <property type="entry name" value="TgpA-like_C"/>
</dbReference>
<keyword evidence="5" id="KW-1185">Reference proteome</keyword>
<organism evidence="4 5">
    <name type="scientific">Mucilaginibacter gossypii</name>
    <dbReference type="NCBI Taxonomy" id="551996"/>
    <lineage>
        <taxon>Bacteria</taxon>
        <taxon>Pseudomonadati</taxon>
        <taxon>Bacteroidota</taxon>
        <taxon>Sphingobacteriia</taxon>
        <taxon>Sphingobacteriales</taxon>
        <taxon>Sphingobacteriaceae</taxon>
        <taxon>Mucilaginibacter</taxon>
    </lineage>
</organism>
<dbReference type="AlphaFoldDB" id="A0A1G7XWW4"/>
<dbReference type="STRING" id="551996.SAMN05192573_105201"/>
<keyword evidence="1" id="KW-0472">Membrane</keyword>
<name>A0A1G7XWW4_9SPHI</name>